<organism evidence="1">
    <name type="scientific">Phaeodactylum tricornutum</name>
    <name type="common">Diatom</name>
    <dbReference type="NCBI Taxonomy" id="2850"/>
    <lineage>
        <taxon>Eukaryota</taxon>
        <taxon>Sar</taxon>
        <taxon>Stramenopiles</taxon>
        <taxon>Ochrophyta</taxon>
        <taxon>Bacillariophyta</taxon>
        <taxon>Bacillariophyceae</taxon>
        <taxon>Bacillariophycidae</taxon>
        <taxon>Naviculales</taxon>
        <taxon>Phaeodactylaceae</taxon>
        <taxon>Phaeodactylum</taxon>
    </lineage>
</organism>
<evidence type="ECO:0000313" key="1">
    <source>
        <dbReference type="EMBL" id="CAG9279856.1"/>
    </source>
</evidence>
<proteinExistence type="predicted"/>
<sequence>MSRSLTFIAELNDHAVCLLQHEDYSNGLTFLRKGLREILCIIRNQSQHKNDINTASEISISLVTISESTRGDSDNCFSLLNRGLTFTSTGTSPNSGNTHTKVTSVLLYNSGLACHLQGLKSGSSAHLKKAVQFYEMALSAIDSLGTGRDDFSALALLALANNKGHIKSCFFETEETRSCLELLSGTFSSISHPSAIMGESEYLVFFMSLLYGQQKTPHPFSPAA</sequence>
<name>A0A8J9X1E2_PHATR</name>
<gene>
    <name evidence="1" type="ORF">PTTT1_LOCUS11424</name>
</gene>
<dbReference type="EMBL" id="OU594953">
    <property type="protein sequence ID" value="CAG9279856.1"/>
    <property type="molecule type" value="Genomic_DNA"/>
</dbReference>
<reference evidence="1" key="1">
    <citation type="submission" date="2022-02" db="EMBL/GenBank/DDBJ databases">
        <authorList>
            <person name="Giguere J D."/>
        </authorList>
    </citation>
    <scope>NUCLEOTIDE SEQUENCE</scope>
    <source>
        <strain evidence="1">CCAP 1055/1</strain>
    </source>
</reference>
<dbReference type="AlphaFoldDB" id="A0A8J9X1E2"/>
<protein>
    <submittedName>
        <fullName evidence="1">Uncharacterized protein</fullName>
    </submittedName>
</protein>
<dbReference type="Proteomes" id="UP000836788">
    <property type="component" value="Chromosome 12"/>
</dbReference>
<accession>A0A8J9X1E2</accession>